<evidence type="ECO:0000256" key="1">
    <source>
        <dbReference type="SAM" id="Phobius"/>
    </source>
</evidence>
<reference evidence="2" key="1">
    <citation type="submission" date="2013-05" db="EMBL/GenBank/DDBJ databases">
        <title>Genome assembly of Cystobacter fuscus DSM 2262.</title>
        <authorList>
            <person name="Sharma G."/>
            <person name="Khatri I."/>
            <person name="Kaur C."/>
            <person name="Mayilraj S."/>
            <person name="Subramanian S."/>
        </authorList>
    </citation>
    <scope>NUCLEOTIDE SEQUENCE [LARGE SCALE GENOMIC DNA]</scope>
    <source>
        <strain evidence="2">DSM 2262</strain>
    </source>
</reference>
<dbReference type="EMBL" id="ANAH02000011">
    <property type="protein sequence ID" value="EPX61070.1"/>
    <property type="molecule type" value="Genomic_DNA"/>
</dbReference>
<keyword evidence="1" id="KW-1133">Transmembrane helix</keyword>
<keyword evidence="3" id="KW-1185">Reference proteome</keyword>
<dbReference type="Proteomes" id="UP000011682">
    <property type="component" value="Unassembled WGS sequence"/>
</dbReference>
<dbReference type="eggNOG" id="ENOG503382W">
    <property type="taxonomic scope" value="Bacteria"/>
</dbReference>
<sequence length="285" mass="31784">MFDIKYAWRAYVLPLFLASTVTFFGVLAGFVKAGHSPLPVELVPLFNKLSPAFLAGFAGAFLSGIWELIRRHRRFEFSPDALHRMWHSLLAAPLTATLLSAAFKEEVALIVAFGVGATPWRELSDLVSEQVRGLLRLTGSRPQEEASTLHHLQGMTRELIHSFKEEEITSTEHLAYADPITLLLTSNVKIFQLLDLISQALLHCYLGEKCESLRPFGIRGAIEATELWTRATQGTQEERVKAMEVLNEIAKTLELPVPAIQNLMTVLLKDPHVVFLRGLGGFLRG</sequence>
<organism evidence="2 3">
    <name type="scientific">Cystobacter fuscus (strain ATCC 25194 / DSM 2262 / NBRC 100088 / M29)</name>
    <dbReference type="NCBI Taxonomy" id="1242864"/>
    <lineage>
        <taxon>Bacteria</taxon>
        <taxon>Pseudomonadati</taxon>
        <taxon>Myxococcota</taxon>
        <taxon>Myxococcia</taxon>
        <taxon>Myxococcales</taxon>
        <taxon>Cystobacterineae</taxon>
        <taxon>Archangiaceae</taxon>
        <taxon>Cystobacter</taxon>
    </lineage>
</organism>
<accession>S9P9J9</accession>
<keyword evidence="1" id="KW-0812">Transmembrane</keyword>
<dbReference type="AlphaFoldDB" id="S9P9J9"/>
<proteinExistence type="predicted"/>
<evidence type="ECO:0000313" key="2">
    <source>
        <dbReference type="EMBL" id="EPX61070.1"/>
    </source>
</evidence>
<feature type="transmembrane region" description="Helical" evidence="1">
    <location>
        <begin position="12"/>
        <end position="31"/>
    </location>
</feature>
<gene>
    <name evidence="2" type="ORF">D187_001722</name>
</gene>
<keyword evidence="1" id="KW-0472">Membrane</keyword>
<name>S9P9J9_CYSF2</name>
<comment type="caution">
    <text evidence="2">The sequence shown here is derived from an EMBL/GenBank/DDBJ whole genome shotgun (WGS) entry which is preliminary data.</text>
</comment>
<evidence type="ECO:0000313" key="3">
    <source>
        <dbReference type="Proteomes" id="UP000011682"/>
    </source>
</evidence>
<protein>
    <submittedName>
        <fullName evidence="2">Uncharacterized protein</fullName>
    </submittedName>
</protein>
<feature type="transmembrane region" description="Helical" evidence="1">
    <location>
        <begin position="51"/>
        <end position="69"/>
    </location>
</feature>